<evidence type="ECO:0000256" key="2">
    <source>
        <dbReference type="ARBA" id="ARBA00023125"/>
    </source>
</evidence>
<dbReference type="InterPro" id="IPR000843">
    <property type="entry name" value="HTH_LacI"/>
</dbReference>
<dbReference type="AlphaFoldDB" id="A0A7W7FVB9"/>
<dbReference type="Pfam" id="PF00356">
    <property type="entry name" value="LacI"/>
    <property type="match status" value="1"/>
</dbReference>
<evidence type="ECO:0000259" key="4">
    <source>
        <dbReference type="PROSITE" id="PS50932"/>
    </source>
</evidence>
<sequence length="328" mass="35262">MKRVTIHDVARSAGVSRQTVSRALNDKAEIDGGTKQRVLDAARTLGYRPSRFARGLVRQDTVTIGLVIPDLRNPFFTEIAASALEAARARDWHVVVHDTADSPEREIGTLRVIGSQVDAVVGYFSQSEEEIERHVAGLPVVFLGREHRNPRFSSIRIDGEAGIAAAVDHLVAAGHTRIGMLDHNRRNEPSIRQRWFRTAAASAGLVLDPGWILGANQSVDGGALAFEALHAAHPEITALLTFNDIIAIGALRRARQLGLRVPADLALIGFDGLELGALIDPPLTSVAIDTNRLGTLAIEDVARLLAGDRAAAPEDLVVRGALRLRGSA</sequence>
<dbReference type="EMBL" id="JACHMH010000001">
    <property type="protein sequence ID" value="MBB4680241.1"/>
    <property type="molecule type" value="Genomic_DNA"/>
</dbReference>
<dbReference type="SMART" id="SM00354">
    <property type="entry name" value="HTH_LACI"/>
    <property type="match status" value="1"/>
</dbReference>
<evidence type="ECO:0000313" key="5">
    <source>
        <dbReference type="EMBL" id="MBB4680241.1"/>
    </source>
</evidence>
<dbReference type="PRINTS" id="PR00036">
    <property type="entry name" value="HTHLACI"/>
</dbReference>
<dbReference type="PROSITE" id="PS50932">
    <property type="entry name" value="HTH_LACI_2"/>
    <property type="match status" value="1"/>
</dbReference>
<evidence type="ECO:0000313" key="6">
    <source>
        <dbReference type="Proteomes" id="UP000533598"/>
    </source>
</evidence>
<dbReference type="Pfam" id="PF13377">
    <property type="entry name" value="Peripla_BP_3"/>
    <property type="match status" value="1"/>
</dbReference>
<dbReference type="SUPFAM" id="SSF47413">
    <property type="entry name" value="lambda repressor-like DNA-binding domains"/>
    <property type="match status" value="1"/>
</dbReference>
<gene>
    <name evidence="5" type="ORF">HNR67_006359</name>
</gene>
<dbReference type="PROSITE" id="PS00356">
    <property type="entry name" value="HTH_LACI_1"/>
    <property type="match status" value="1"/>
</dbReference>
<evidence type="ECO:0000256" key="1">
    <source>
        <dbReference type="ARBA" id="ARBA00023015"/>
    </source>
</evidence>
<keyword evidence="2" id="KW-0238">DNA-binding</keyword>
<name>A0A7W7FVB9_9PSEU</name>
<dbReference type="Proteomes" id="UP000533598">
    <property type="component" value="Unassembled WGS sequence"/>
</dbReference>
<dbReference type="Gene3D" id="1.10.260.40">
    <property type="entry name" value="lambda repressor-like DNA-binding domains"/>
    <property type="match status" value="1"/>
</dbReference>
<dbReference type="SUPFAM" id="SSF53822">
    <property type="entry name" value="Periplasmic binding protein-like I"/>
    <property type="match status" value="1"/>
</dbReference>
<dbReference type="GO" id="GO:0000976">
    <property type="term" value="F:transcription cis-regulatory region binding"/>
    <property type="evidence" value="ECO:0007669"/>
    <property type="project" value="TreeGrafter"/>
</dbReference>
<dbReference type="InterPro" id="IPR028082">
    <property type="entry name" value="Peripla_BP_I"/>
</dbReference>
<keyword evidence="1" id="KW-0805">Transcription regulation</keyword>
<dbReference type="PANTHER" id="PTHR30146">
    <property type="entry name" value="LACI-RELATED TRANSCRIPTIONAL REPRESSOR"/>
    <property type="match status" value="1"/>
</dbReference>
<organism evidence="5 6">
    <name type="scientific">Crossiella cryophila</name>
    <dbReference type="NCBI Taxonomy" id="43355"/>
    <lineage>
        <taxon>Bacteria</taxon>
        <taxon>Bacillati</taxon>
        <taxon>Actinomycetota</taxon>
        <taxon>Actinomycetes</taxon>
        <taxon>Pseudonocardiales</taxon>
        <taxon>Pseudonocardiaceae</taxon>
        <taxon>Crossiella</taxon>
    </lineage>
</organism>
<keyword evidence="3" id="KW-0804">Transcription</keyword>
<dbReference type="Gene3D" id="3.40.50.2300">
    <property type="match status" value="2"/>
</dbReference>
<keyword evidence="6" id="KW-1185">Reference proteome</keyword>
<protein>
    <submittedName>
        <fullName evidence="5">LacI family transcriptional regulator</fullName>
    </submittedName>
</protein>
<dbReference type="InterPro" id="IPR010982">
    <property type="entry name" value="Lambda_DNA-bd_dom_sf"/>
</dbReference>
<proteinExistence type="predicted"/>
<reference evidence="5 6" key="1">
    <citation type="submission" date="2020-08" db="EMBL/GenBank/DDBJ databases">
        <title>Sequencing the genomes of 1000 actinobacteria strains.</title>
        <authorList>
            <person name="Klenk H.-P."/>
        </authorList>
    </citation>
    <scope>NUCLEOTIDE SEQUENCE [LARGE SCALE GENOMIC DNA]</scope>
    <source>
        <strain evidence="5 6">DSM 44230</strain>
    </source>
</reference>
<dbReference type="PANTHER" id="PTHR30146:SF138">
    <property type="entry name" value="TRANSCRIPTIONAL REGULATORY PROTEIN"/>
    <property type="match status" value="1"/>
</dbReference>
<accession>A0A7W7FVB9</accession>
<comment type="caution">
    <text evidence="5">The sequence shown here is derived from an EMBL/GenBank/DDBJ whole genome shotgun (WGS) entry which is preliminary data.</text>
</comment>
<feature type="domain" description="HTH lacI-type" evidence="4">
    <location>
        <begin position="4"/>
        <end position="58"/>
    </location>
</feature>
<evidence type="ECO:0000256" key="3">
    <source>
        <dbReference type="ARBA" id="ARBA00023163"/>
    </source>
</evidence>
<dbReference type="CDD" id="cd06267">
    <property type="entry name" value="PBP1_LacI_sugar_binding-like"/>
    <property type="match status" value="1"/>
</dbReference>
<dbReference type="CDD" id="cd01392">
    <property type="entry name" value="HTH_LacI"/>
    <property type="match status" value="1"/>
</dbReference>
<dbReference type="RefSeq" id="WP_185005894.1">
    <property type="nucleotide sequence ID" value="NZ_BAAAUI010000009.1"/>
</dbReference>
<dbReference type="GO" id="GO:0003700">
    <property type="term" value="F:DNA-binding transcription factor activity"/>
    <property type="evidence" value="ECO:0007669"/>
    <property type="project" value="TreeGrafter"/>
</dbReference>
<dbReference type="InterPro" id="IPR046335">
    <property type="entry name" value="LacI/GalR-like_sensor"/>
</dbReference>